<name>A0A7M2WYI3_9BACT</name>
<feature type="compositionally biased region" description="Basic and acidic residues" evidence="4">
    <location>
        <begin position="1"/>
        <end position="10"/>
    </location>
</feature>
<keyword evidence="6" id="KW-0255">Endonuclease</keyword>
<evidence type="ECO:0000256" key="4">
    <source>
        <dbReference type="SAM" id="MobiDB-lite"/>
    </source>
</evidence>
<dbReference type="KEGG" id="hbs:IPV69_00515"/>
<gene>
    <name evidence="6" type="ORF">IPV69_00515</name>
</gene>
<dbReference type="REBASE" id="453152">
    <property type="entry name" value="S.PbaM1803ORF500P"/>
</dbReference>
<dbReference type="Pfam" id="PF01420">
    <property type="entry name" value="Methylase_S"/>
    <property type="match status" value="1"/>
</dbReference>
<dbReference type="InterPro" id="IPR000055">
    <property type="entry name" value="Restrct_endonuc_typeI_TRD"/>
</dbReference>
<dbReference type="GO" id="GO:0003677">
    <property type="term" value="F:DNA binding"/>
    <property type="evidence" value="ECO:0007669"/>
    <property type="project" value="UniProtKB-KW"/>
</dbReference>
<keyword evidence="7" id="KW-1185">Reference proteome</keyword>
<dbReference type="RefSeq" id="WP_206292953.1">
    <property type="nucleotide sequence ID" value="NZ_CP063458.1"/>
</dbReference>
<dbReference type="PANTHER" id="PTHR30408">
    <property type="entry name" value="TYPE-1 RESTRICTION ENZYME ECOKI SPECIFICITY PROTEIN"/>
    <property type="match status" value="1"/>
</dbReference>
<keyword evidence="3" id="KW-0238">DNA-binding</keyword>
<keyword evidence="6" id="KW-0378">Hydrolase</keyword>
<organism evidence="6 7">
    <name type="scientific">Humisphaera borealis</name>
    <dbReference type="NCBI Taxonomy" id="2807512"/>
    <lineage>
        <taxon>Bacteria</taxon>
        <taxon>Pseudomonadati</taxon>
        <taxon>Planctomycetota</taxon>
        <taxon>Phycisphaerae</taxon>
        <taxon>Tepidisphaerales</taxon>
        <taxon>Tepidisphaeraceae</taxon>
        <taxon>Humisphaera</taxon>
    </lineage>
</organism>
<evidence type="ECO:0000256" key="1">
    <source>
        <dbReference type="ARBA" id="ARBA00010923"/>
    </source>
</evidence>
<dbReference type="AlphaFoldDB" id="A0A7M2WYI3"/>
<dbReference type="Gene3D" id="3.90.220.20">
    <property type="entry name" value="DNA methylase specificity domains"/>
    <property type="match status" value="1"/>
</dbReference>
<evidence type="ECO:0000259" key="5">
    <source>
        <dbReference type="Pfam" id="PF01420"/>
    </source>
</evidence>
<proteinExistence type="inferred from homology"/>
<keyword evidence="6" id="KW-0540">Nuclease</keyword>
<protein>
    <submittedName>
        <fullName evidence="6">Restriction endonuclease subunit S</fullName>
    </submittedName>
</protein>
<feature type="region of interest" description="Disordered" evidence="4">
    <location>
        <begin position="1"/>
        <end position="22"/>
    </location>
</feature>
<sequence>MADPDHNRCRGKDRRRRTVAAGPAAEQRKIAACLTSLDALIAARGRKLAALAAHKKGLMQQLFPRPGESLPRLRFPEFREEGEWEERKAGALFANRRTKGEDGLPIYSVTMHDGMVRRDSFDRDFYDIEDAAGNKKVCKDDIAYNMMRMWQGACGVAPEDCLVSPAYIVLAPESGVLSKFFEYFFKLPESLLMLTSYSRGLTKDRLRLYYDDFAKMPIRTPGVAEQQRIAACLGSLDAALAAEAQALSALRTHKKGLMQQLFPAGEG</sequence>
<feature type="domain" description="Type I restriction modification DNA specificity" evidence="5">
    <location>
        <begin position="127"/>
        <end position="246"/>
    </location>
</feature>
<keyword evidence="2" id="KW-0680">Restriction system</keyword>
<comment type="similarity">
    <text evidence="1">Belongs to the type-I restriction system S methylase family.</text>
</comment>
<accession>A0A7M2WYI3</accession>
<dbReference type="InterPro" id="IPR052021">
    <property type="entry name" value="Type-I_RS_S_subunit"/>
</dbReference>
<dbReference type="GO" id="GO:0004519">
    <property type="term" value="F:endonuclease activity"/>
    <property type="evidence" value="ECO:0007669"/>
    <property type="project" value="UniProtKB-KW"/>
</dbReference>
<dbReference type="EMBL" id="CP063458">
    <property type="protein sequence ID" value="QOV89891.1"/>
    <property type="molecule type" value="Genomic_DNA"/>
</dbReference>
<dbReference type="SUPFAM" id="SSF116734">
    <property type="entry name" value="DNA methylase specificity domain"/>
    <property type="match status" value="2"/>
</dbReference>
<evidence type="ECO:0000313" key="7">
    <source>
        <dbReference type="Proteomes" id="UP000593765"/>
    </source>
</evidence>
<dbReference type="Proteomes" id="UP000593765">
    <property type="component" value="Chromosome"/>
</dbReference>
<reference evidence="6 7" key="1">
    <citation type="submission" date="2020-10" db="EMBL/GenBank/DDBJ databases">
        <title>Wide distribution of Phycisphaera-like planctomycetes from WD2101 soil group in peatlands and genome analysis of the first cultivated representative.</title>
        <authorList>
            <person name="Dedysh S.N."/>
            <person name="Beletsky A.V."/>
            <person name="Ivanova A."/>
            <person name="Kulichevskaya I.S."/>
            <person name="Suzina N.E."/>
            <person name="Philippov D.A."/>
            <person name="Rakitin A.L."/>
            <person name="Mardanov A.V."/>
            <person name="Ravin N.V."/>
        </authorList>
    </citation>
    <scope>NUCLEOTIDE SEQUENCE [LARGE SCALE GENOMIC DNA]</scope>
    <source>
        <strain evidence="6 7">M1803</strain>
    </source>
</reference>
<dbReference type="PANTHER" id="PTHR30408:SF12">
    <property type="entry name" value="TYPE I RESTRICTION ENZYME MJAVIII SPECIFICITY SUBUNIT"/>
    <property type="match status" value="1"/>
</dbReference>
<dbReference type="InterPro" id="IPR044946">
    <property type="entry name" value="Restrct_endonuc_typeI_TRD_sf"/>
</dbReference>
<evidence type="ECO:0000256" key="3">
    <source>
        <dbReference type="ARBA" id="ARBA00023125"/>
    </source>
</evidence>
<evidence type="ECO:0000256" key="2">
    <source>
        <dbReference type="ARBA" id="ARBA00022747"/>
    </source>
</evidence>
<dbReference type="GO" id="GO:0009307">
    <property type="term" value="P:DNA restriction-modification system"/>
    <property type="evidence" value="ECO:0007669"/>
    <property type="project" value="UniProtKB-KW"/>
</dbReference>
<evidence type="ECO:0000313" key="6">
    <source>
        <dbReference type="EMBL" id="QOV89891.1"/>
    </source>
</evidence>